<dbReference type="Proteomes" id="UP000095601">
    <property type="component" value="Unassembled WGS sequence"/>
</dbReference>
<dbReference type="KEGG" id="cnr:EB819_12320"/>
<name>A0A1E5UC34_9FLAO</name>
<dbReference type="OrthoDB" id="9792139at2"/>
<comment type="caution">
    <text evidence="8">The sequence shown here is derived from an EMBL/GenBank/DDBJ whole genome shotgun (WGS) entry which is preliminary data.</text>
</comment>
<dbReference type="InterPro" id="IPR011990">
    <property type="entry name" value="TPR-like_helical_dom_sf"/>
</dbReference>
<evidence type="ECO:0000256" key="1">
    <source>
        <dbReference type="ARBA" id="ARBA00004442"/>
    </source>
</evidence>
<dbReference type="InterPro" id="IPR012944">
    <property type="entry name" value="SusD_RagB_dom"/>
</dbReference>
<feature type="domain" description="RagB/SusD" evidence="6">
    <location>
        <begin position="308"/>
        <end position="484"/>
    </location>
</feature>
<dbReference type="SUPFAM" id="SSF48452">
    <property type="entry name" value="TPR-like"/>
    <property type="match status" value="1"/>
</dbReference>
<evidence type="ECO:0000256" key="4">
    <source>
        <dbReference type="ARBA" id="ARBA00023136"/>
    </source>
</evidence>
<dbReference type="AlphaFoldDB" id="A0A1E5UC34"/>
<proteinExistence type="inferred from homology"/>
<dbReference type="GO" id="GO:0009279">
    <property type="term" value="C:cell outer membrane"/>
    <property type="evidence" value="ECO:0007669"/>
    <property type="project" value="UniProtKB-SubCell"/>
</dbReference>
<dbReference type="PROSITE" id="PS51257">
    <property type="entry name" value="PROKAR_LIPOPROTEIN"/>
    <property type="match status" value="1"/>
</dbReference>
<evidence type="ECO:0000256" key="3">
    <source>
        <dbReference type="ARBA" id="ARBA00022729"/>
    </source>
</evidence>
<dbReference type="CDD" id="cd08977">
    <property type="entry name" value="SusD"/>
    <property type="match status" value="1"/>
</dbReference>
<dbReference type="Pfam" id="PF14322">
    <property type="entry name" value="SusD-like_3"/>
    <property type="match status" value="1"/>
</dbReference>
<protein>
    <submittedName>
        <fullName evidence="8">SusD family protein</fullName>
    </submittedName>
</protein>
<evidence type="ECO:0000259" key="6">
    <source>
        <dbReference type="Pfam" id="PF07980"/>
    </source>
</evidence>
<evidence type="ECO:0000313" key="8">
    <source>
        <dbReference type="EMBL" id="OEL10471.1"/>
    </source>
</evidence>
<dbReference type="EMBL" id="MKGI01000077">
    <property type="protein sequence ID" value="OEL10471.1"/>
    <property type="molecule type" value="Genomic_DNA"/>
</dbReference>
<dbReference type="InterPro" id="IPR033985">
    <property type="entry name" value="SusD-like_N"/>
</dbReference>
<comment type="similarity">
    <text evidence="2">Belongs to the SusD family.</text>
</comment>
<dbReference type="STRING" id="237258.SAMN04489756_10896"/>
<comment type="subcellular location">
    <subcellularLocation>
        <location evidence="1">Cell outer membrane</location>
    </subcellularLocation>
</comment>
<feature type="domain" description="SusD-like N-terminal" evidence="7">
    <location>
        <begin position="95"/>
        <end position="240"/>
    </location>
</feature>
<gene>
    <name evidence="8" type="ORF">BHF72_0563</name>
</gene>
<evidence type="ECO:0000256" key="5">
    <source>
        <dbReference type="ARBA" id="ARBA00023237"/>
    </source>
</evidence>
<keyword evidence="9" id="KW-1185">Reference proteome</keyword>
<evidence type="ECO:0000259" key="7">
    <source>
        <dbReference type="Pfam" id="PF14322"/>
    </source>
</evidence>
<keyword evidence="4" id="KW-0472">Membrane</keyword>
<keyword evidence="3" id="KW-0732">Signal</keyword>
<evidence type="ECO:0000313" key="9">
    <source>
        <dbReference type="Proteomes" id="UP000095601"/>
    </source>
</evidence>
<dbReference type="Gene3D" id="1.25.40.390">
    <property type="match status" value="1"/>
</dbReference>
<organism evidence="8 9">
    <name type="scientific">Cloacibacterium normanense</name>
    <dbReference type="NCBI Taxonomy" id="237258"/>
    <lineage>
        <taxon>Bacteria</taxon>
        <taxon>Pseudomonadati</taxon>
        <taxon>Bacteroidota</taxon>
        <taxon>Flavobacteriia</taxon>
        <taxon>Flavobacteriales</taxon>
        <taxon>Weeksellaceae</taxon>
    </lineage>
</organism>
<sequence length="492" mass="53205">MKNNKIFIGLAIAVLSLVTSCRNEDSLSPENETAITDASAFTTSTRIDGVLLSVYSSFKSGNVHGGRYVVYGDIRGEDILKETDNLVTAADIFSQIPTNSSNSITSFWSSSYYAINNANLFIDGMNAQGISVVGETKGKAYIAEAKALRAMLYYGLLQFFAKPYADGNGSKPGLPLRLTGIKGSGSSELARSTVGEVYTQILKDLNEAEADLPLSNGTATLNTTRVHKNTVIAFKTRVYLSMQKYTEAVNEANKIVSSTAPFTATTGVAHRLEANLSTVFTNYTTNESIFSLPMTNTAGDFPGTQNQIAYYWTPVTSLGGVGNGEYSVNPNGILANTTQFTANDKRRAFVLATNSGTKLWNMKFKTPNPYTDWVPVIRYAEVLLNLAEAKVRSTNTVDSQAIALLNAVHSRSDADKVFTAGDFASSASFLIALDNERRMEFMGEGHRTKDVTRLLATFPAHGSAPSKSLNDVGYIWPIPSAELSLNSLCVDN</sequence>
<dbReference type="RefSeq" id="WP_069800169.1">
    <property type="nucleotide sequence ID" value="NZ_CP034157.1"/>
</dbReference>
<accession>A0A1E5UC34</accession>
<keyword evidence="5" id="KW-0998">Cell outer membrane</keyword>
<dbReference type="Pfam" id="PF07980">
    <property type="entry name" value="SusD_RagB"/>
    <property type="match status" value="1"/>
</dbReference>
<evidence type="ECO:0000256" key="2">
    <source>
        <dbReference type="ARBA" id="ARBA00006275"/>
    </source>
</evidence>
<reference evidence="8 9" key="1">
    <citation type="submission" date="2016-09" db="EMBL/GenBank/DDBJ databases">
        <authorList>
            <person name="Capua I."/>
            <person name="De Benedictis P."/>
            <person name="Joannis T."/>
            <person name="Lombin L.H."/>
            <person name="Cattoli G."/>
        </authorList>
    </citation>
    <scope>NUCLEOTIDE SEQUENCE [LARGE SCALE GENOMIC DNA]</scope>
    <source>
        <strain evidence="8 9">NRS-1</strain>
    </source>
</reference>